<reference evidence="3" key="1">
    <citation type="journal article" date="2013" name="Nat. Biotechnol.">
        <title>Draft genome sequence of chickpea (Cicer arietinum) provides a resource for trait improvement.</title>
        <authorList>
            <person name="Varshney R.K."/>
            <person name="Song C."/>
            <person name="Saxena R.K."/>
            <person name="Azam S."/>
            <person name="Yu S."/>
            <person name="Sharpe A.G."/>
            <person name="Cannon S."/>
            <person name="Baek J."/>
            <person name="Rosen B.D."/>
            <person name="Tar'an B."/>
            <person name="Millan T."/>
            <person name="Zhang X."/>
            <person name="Ramsay L.D."/>
            <person name="Iwata A."/>
            <person name="Wang Y."/>
            <person name="Nelson W."/>
            <person name="Farmer A.D."/>
            <person name="Gaur P.M."/>
            <person name="Soderlund C."/>
            <person name="Penmetsa R.V."/>
            <person name="Xu C."/>
            <person name="Bharti A.K."/>
            <person name="He W."/>
            <person name="Winter P."/>
            <person name="Zhao S."/>
            <person name="Hane J.K."/>
            <person name="Carrasquilla-Garcia N."/>
            <person name="Condie J.A."/>
            <person name="Upadhyaya H.D."/>
            <person name="Luo M.C."/>
            <person name="Thudi M."/>
            <person name="Gowda C.L."/>
            <person name="Singh N.P."/>
            <person name="Lichtenzveig J."/>
            <person name="Gali K.K."/>
            <person name="Rubio J."/>
            <person name="Nadarajan N."/>
            <person name="Dolezel J."/>
            <person name="Bansal K.C."/>
            <person name="Xu X."/>
            <person name="Edwards D."/>
            <person name="Zhang G."/>
            <person name="Kahl G."/>
            <person name="Gil J."/>
            <person name="Singh K.B."/>
            <person name="Datta S.K."/>
            <person name="Jackson S.A."/>
            <person name="Wang J."/>
            <person name="Cook D.R."/>
        </authorList>
    </citation>
    <scope>NUCLEOTIDE SEQUENCE [LARGE SCALE GENOMIC DNA]</scope>
    <source>
        <strain evidence="3">cv. CDC Frontier</strain>
    </source>
</reference>
<gene>
    <name evidence="4" type="primary">LOC101513384</name>
</gene>
<dbReference type="Proteomes" id="UP000087171">
    <property type="component" value="Chromosome Ca4"/>
</dbReference>
<dbReference type="PANTHER" id="PTHR33373">
    <property type="entry name" value="OS07G0479600 PROTEIN"/>
    <property type="match status" value="1"/>
</dbReference>
<feature type="domain" description="Gag1-like clamp" evidence="2">
    <location>
        <begin position="64"/>
        <end position="169"/>
    </location>
</feature>
<dbReference type="PANTHER" id="PTHR33373:SF22">
    <property type="entry name" value="DUF4050 FAMILY PROTEIN"/>
    <property type="match status" value="1"/>
</dbReference>
<proteinExistence type="predicted"/>
<protein>
    <submittedName>
        <fullName evidence="4">Uncharacterized protein LOC101513384 isoform X1</fullName>
    </submittedName>
</protein>
<feature type="compositionally biased region" description="Polar residues" evidence="1">
    <location>
        <begin position="49"/>
        <end position="60"/>
    </location>
</feature>
<dbReference type="PaxDb" id="3827-XP_004498735.1"/>
<dbReference type="AlphaFoldDB" id="A0A1S2Y585"/>
<keyword evidence="3" id="KW-1185">Reference proteome</keyword>
<name>A0A1S2Y585_CICAR</name>
<dbReference type="Pfam" id="PF13259">
    <property type="entry name" value="clamp_Gag1-like"/>
    <property type="match status" value="1"/>
</dbReference>
<accession>A0A1S2Y585</accession>
<feature type="region of interest" description="Disordered" evidence="1">
    <location>
        <begin position="45"/>
        <end position="76"/>
    </location>
</feature>
<evidence type="ECO:0000259" key="2">
    <source>
        <dbReference type="Pfam" id="PF13259"/>
    </source>
</evidence>
<feature type="compositionally biased region" description="Low complexity" evidence="1">
    <location>
        <begin position="67"/>
        <end position="76"/>
    </location>
</feature>
<evidence type="ECO:0000313" key="4">
    <source>
        <dbReference type="RefSeq" id="XP_004498735.1"/>
    </source>
</evidence>
<evidence type="ECO:0000313" key="3">
    <source>
        <dbReference type="Proteomes" id="UP000087171"/>
    </source>
</evidence>
<dbReference type="KEGG" id="cam:101513384"/>
<organism evidence="3 4">
    <name type="scientific">Cicer arietinum</name>
    <name type="common">Chickpea</name>
    <name type="synonym">Garbanzo</name>
    <dbReference type="NCBI Taxonomy" id="3827"/>
    <lineage>
        <taxon>Eukaryota</taxon>
        <taxon>Viridiplantae</taxon>
        <taxon>Streptophyta</taxon>
        <taxon>Embryophyta</taxon>
        <taxon>Tracheophyta</taxon>
        <taxon>Spermatophyta</taxon>
        <taxon>Magnoliopsida</taxon>
        <taxon>eudicotyledons</taxon>
        <taxon>Gunneridae</taxon>
        <taxon>Pentapetalae</taxon>
        <taxon>rosids</taxon>
        <taxon>fabids</taxon>
        <taxon>Fabales</taxon>
        <taxon>Fabaceae</taxon>
        <taxon>Papilionoideae</taxon>
        <taxon>50 kb inversion clade</taxon>
        <taxon>NPAAA clade</taxon>
        <taxon>Hologalegina</taxon>
        <taxon>IRL clade</taxon>
        <taxon>Cicereae</taxon>
        <taxon>Cicer</taxon>
    </lineage>
</organism>
<dbReference type="OrthoDB" id="1896025at2759"/>
<reference evidence="4" key="2">
    <citation type="submission" date="2025-08" db="UniProtKB">
        <authorList>
            <consortium name="RefSeq"/>
        </authorList>
    </citation>
    <scope>IDENTIFICATION</scope>
    <source>
        <tissue evidence="4">Etiolated seedlings</tissue>
    </source>
</reference>
<dbReference type="STRING" id="3827.A0A1S2Y585"/>
<dbReference type="GeneID" id="101513384"/>
<evidence type="ECO:0000256" key="1">
    <source>
        <dbReference type="SAM" id="MobiDB-lite"/>
    </source>
</evidence>
<dbReference type="RefSeq" id="XP_004498735.1">
    <property type="nucleotide sequence ID" value="XM_004498678.3"/>
</dbReference>
<sequence length="169" mass="19164">MEKFKLKCKGIFSSIGCLRRREKPQTTISMDEECNKGEIVEDLKAGTKNDGSSDFWSSSTFEKDHSAAQSQRSVSSSGITMINLSDPQTSASSTPEFVNQGLLLWNQIRQQWSGNKRCESQTVVREPRISSNATYDDLLGNNKPFPQPIPLREMIYFLVDIWEQEGLYD</sequence>
<dbReference type="eggNOG" id="ENOG502RYW2">
    <property type="taxonomic scope" value="Eukaryota"/>
</dbReference>
<dbReference type="InterPro" id="IPR025124">
    <property type="entry name" value="Gag1-like_clamp"/>
</dbReference>